<accession>A0A3Q0J7G8</accession>
<feature type="domain" description="GDPGP1-like N-terminal" evidence="1">
    <location>
        <begin position="27"/>
        <end position="90"/>
    </location>
</feature>
<dbReference type="PANTHER" id="PTHR20884:SF8">
    <property type="entry name" value="GDP-D-GLUCOSE PHOSPHORYLASE 1"/>
    <property type="match status" value="1"/>
</dbReference>
<dbReference type="GO" id="GO:0080048">
    <property type="term" value="F:GDP-D-glucose phosphorylase activity"/>
    <property type="evidence" value="ECO:0007669"/>
    <property type="project" value="UniProtKB-EC"/>
</dbReference>
<dbReference type="Proteomes" id="UP000079169">
    <property type="component" value="Unplaced"/>
</dbReference>
<dbReference type="RefSeq" id="XP_026684414.1">
    <property type="nucleotide sequence ID" value="XM_026828613.1"/>
</dbReference>
<name>A0A3Q0J7G8_DIACI</name>
<dbReference type="PaxDb" id="121845-A0A3Q0J7G8"/>
<dbReference type="KEGG" id="dci:113470295"/>
<keyword evidence="2" id="KW-1185">Reference proteome</keyword>
<dbReference type="GO" id="GO:0016787">
    <property type="term" value="F:hydrolase activity"/>
    <property type="evidence" value="ECO:0007669"/>
    <property type="project" value="UniProtKB-KW"/>
</dbReference>
<dbReference type="InterPro" id="IPR026506">
    <property type="entry name" value="GDPGP"/>
</dbReference>
<reference evidence="3" key="1">
    <citation type="submission" date="2025-08" db="UniProtKB">
        <authorList>
            <consortium name="RefSeq"/>
        </authorList>
    </citation>
    <scope>IDENTIFICATION</scope>
</reference>
<dbReference type="Pfam" id="PF26217">
    <property type="entry name" value="GDPGP1_N"/>
    <property type="match status" value="1"/>
</dbReference>
<evidence type="ECO:0000313" key="2">
    <source>
        <dbReference type="Proteomes" id="UP000079169"/>
    </source>
</evidence>
<gene>
    <name evidence="3" type="primary">LOC113470295</name>
</gene>
<dbReference type="GeneID" id="113470295"/>
<dbReference type="GO" id="GO:0005737">
    <property type="term" value="C:cytoplasm"/>
    <property type="evidence" value="ECO:0007669"/>
    <property type="project" value="UniProtKB-SubCell"/>
</dbReference>
<dbReference type="GO" id="GO:0000166">
    <property type="term" value="F:nucleotide binding"/>
    <property type="evidence" value="ECO:0007669"/>
    <property type="project" value="UniProtKB-KW"/>
</dbReference>
<dbReference type="AlphaFoldDB" id="A0A3Q0J7G8"/>
<proteinExistence type="predicted"/>
<dbReference type="GO" id="GO:0006006">
    <property type="term" value="P:glucose metabolic process"/>
    <property type="evidence" value="ECO:0007669"/>
    <property type="project" value="TreeGrafter"/>
</dbReference>
<sequence length="94" mass="11225">MACEEFIYSEDNFNLMSFWSDKTQSNFEQILQDTWEAKLKKNVFRYKLNITQSKVLPGKYKFVLKLNPDRVTNRRPPAELNSLNQKFDEECLPL</sequence>
<dbReference type="PANTHER" id="PTHR20884">
    <property type="entry name" value="GDP-D-GLUCOSE PHOSPHORYLASE 1"/>
    <property type="match status" value="1"/>
</dbReference>
<dbReference type="GO" id="GO:0005085">
    <property type="term" value="F:guanyl-nucleotide exchange factor activity"/>
    <property type="evidence" value="ECO:0007669"/>
    <property type="project" value="UniProtKB-KW"/>
</dbReference>
<evidence type="ECO:0000259" key="1">
    <source>
        <dbReference type="Pfam" id="PF26217"/>
    </source>
</evidence>
<organism evidence="2 3">
    <name type="scientific">Diaphorina citri</name>
    <name type="common">Asian citrus psyllid</name>
    <dbReference type="NCBI Taxonomy" id="121845"/>
    <lineage>
        <taxon>Eukaryota</taxon>
        <taxon>Metazoa</taxon>
        <taxon>Ecdysozoa</taxon>
        <taxon>Arthropoda</taxon>
        <taxon>Hexapoda</taxon>
        <taxon>Insecta</taxon>
        <taxon>Pterygota</taxon>
        <taxon>Neoptera</taxon>
        <taxon>Paraneoptera</taxon>
        <taxon>Hemiptera</taxon>
        <taxon>Sternorrhyncha</taxon>
        <taxon>Psylloidea</taxon>
        <taxon>Psyllidae</taxon>
        <taxon>Diaphorininae</taxon>
        <taxon>Diaphorina</taxon>
    </lineage>
</organism>
<protein>
    <submittedName>
        <fullName evidence="3">GDP-D-glucose phosphorylase 1-like</fullName>
    </submittedName>
</protein>
<evidence type="ECO:0000313" key="3">
    <source>
        <dbReference type="RefSeq" id="XP_026684414.1"/>
    </source>
</evidence>
<dbReference type="InterPro" id="IPR058866">
    <property type="entry name" value="GDPGP1_N"/>
</dbReference>
<dbReference type="STRING" id="121845.A0A3Q0J7G8"/>